<dbReference type="PANTHER" id="PTHR38690:SF1">
    <property type="entry name" value="PROTEASE"/>
    <property type="match status" value="1"/>
</dbReference>
<dbReference type="InterPro" id="IPR025263">
    <property type="entry name" value="YhdP_central"/>
</dbReference>
<dbReference type="EMBL" id="LICA01000028">
    <property type="protein sequence ID" value="KRO96911.1"/>
    <property type="molecule type" value="Genomic_DNA"/>
</dbReference>
<feature type="domain" description="YhdP central" evidence="2">
    <location>
        <begin position="9"/>
        <end position="1282"/>
    </location>
</feature>
<keyword evidence="1" id="KW-0472">Membrane</keyword>
<feature type="transmembrane region" description="Helical" evidence="1">
    <location>
        <begin position="12"/>
        <end position="33"/>
    </location>
</feature>
<gene>
    <name evidence="3" type="ORF">ABS24_07285</name>
</gene>
<dbReference type="Pfam" id="PF13116">
    <property type="entry name" value="YhdP"/>
    <property type="match status" value="1"/>
</dbReference>
<keyword evidence="1" id="KW-0812">Transmembrane</keyword>
<sequence length="1308" mass="144210">MVTKVTNTITSIGRWFIWTSVLLIFGTFVLVLVGRQTINAIDGLRPSLVNLLNQSTGMQVNLGELRGEWPRLLPIIEIENLDIMDADQKSAISVHQVRAELDLFQTIRHGNAIWHELVADNLIIRFAEDGSGRWSLKGIPGGDETDLRVLLEPLIYSRLIHLERIQIEFEFFSGKSIKVHGSSVKIENDRDFHRTEMTVYQSNLDAPSYFVIEGQGDPLNLKSFSAEAYLQLRNLSVPQPLVELGKSLMPELLADISQFTTDASGELWFDIHQGGGVDFEGSVSVTEVPLDWLADVPAVRDITTEITGWYTPELDWGVRLQGLDFEWSDTEIEPLDLVFSQRLSAQQQGFDVSISHLNLTLLSDLLKQADVLNNQILQAIDTLSPRGQLSVLTFGQQHSGYYASANFTNIDLSPYKGVPGIKGLTGYLEIKNNEGLFHLNDSDGFEVLFPAVYKDYIRVLDAQGTVYLELDSQNRSLSVYSSVIETEVEAGLANIIFSVEQNRAVKDSNPEVNLIIGGQNIDAKYKDQFLPYKMSQSFSGWLKTSIAKADIKQFGMVYRSGAAPNKEPVRTTQLLIEAENADINFHPRWLGLSDVRATFLIDDTHIEGVVGSATMGGAKIEKINLAYGVHPEGHSKANILFLHGSLKSDVSQAINIIAKSPFDKDIGPLADWKYSGQATTQLALEVPLVQPTGNASKGDYRVDSQLTDASLLITNTSINLTNMVGGIHFSVEKGIYSDDINGQLWGQPFNAHLFRRGDEQKIALSTAVEPASLSQLVDFPWGRVVKGTIPIEGLLTINQRNLVQQDIPTQATQPNKSAVTLYLTSQLKENEIHLPPPLGKTAGNNDDLAVKLHFDSGLTRFEGTLGQNLVTDLRFSQQGLLRGLVSFDRRVSLPAKNEVLIAAHLPTTEIDLWAPVVALFGERSDSKKPIWSPVFDFTFDSLEMASIELKDLSAVVRLSDSATNIEFSSHLADGHISLPTDATQAPKMNLVRLDIAADLLDAKIAKQLIDPRRFLAVDLSVESLFIGEELWGSLAFQLRPNDLGAAFKKIKGNFLGLQPGMVDDQKSADFFWGFDGVTYTSRLTGPVSVGNIYDVFSGFKVTPVADSESGKFVFDLAWQDQPWKINRENITGNFQINLNNGSFYRSPGGAGAALKLVSLFNFANWLKRLQLDFSDVAGQNLPYNNLQGTIHFDQGNASLLDPLKMKMPSGRMSMAGTFNLLDETAEAKLVATLPVATNLPWVVALLGGVPAAAGVYITSKIVSKQVDRLSSISYQLNGPWDDINISVDEIFASELESQPLPEAEVNEQ</sequence>
<name>A0A0R2UBR9_9GAMM</name>
<reference evidence="3 4" key="1">
    <citation type="submission" date="2015-10" db="EMBL/GenBank/DDBJ databases">
        <title>Metagenome-Assembled Genomes uncover a global brackish microbiome.</title>
        <authorList>
            <person name="Hugerth L.W."/>
            <person name="Larsson J."/>
            <person name="Alneberg J."/>
            <person name="Lindh M.V."/>
            <person name="Legrand C."/>
            <person name="Pinhassi J."/>
            <person name="Andersson A.F."/>
        </authorList>
    </citation>
    <scope>NUCLEOTIDE SEQUENCE [LARGE SCALE GENOMIC DNA]</scope>
    <source>
        <strain evidence="3">BACL26 MAG-121220-bin70</strain>
    </source>
</reference>
<keyword evidence="1" id="KW-1133">Transmembrane helix</keyword>
<accession>A0A0R2UBR9</accession>
<dbReference type="InterPro" id="IPR011836">
    <property type="entry name" value="YhdP"/>
</dbReference>
<proteinExistence type="predicted"/>
<evidence type="ECO:0000313" key="3">
    <source>
        <dbReference type="EMBL" id="KRO96911.1"/>
    </source>
</evidence>
<comment type="caution">
    <text evidence="3">The sequence shown here is derived from an EMBL/GenBank/DDBJ whole genome shotgun (WGS) entry which is preliminary data.</text>
</comment>
<evidence type="ECO:0000313" key="4">
    <source>
        <dbReference type="Proteomes" id="UP000051213"/>
    </source>
</evidence>
<evidence type="ECO:0000256" key="1">
    <source>
        <dbReference type="SAM" id="Phobius"/>
    </source>
</evidence>
<evidence type="ECO:0000259" key="2">
    <source>
        <dbReference type="Pfam" id="PF13116"/>
    </source>
</evidence>
<protein>
    <recommendedName>
        <fullName evidence="2">YhdP central domain-containing protein</fullName>
    </recommendedName>
</protein>
<dbReference type="PANTHER" id="PTHR38690">
    <property type="entry name" value="PROTEASE-RELATED"/>
    <property type="match status" value="1"/>
</dbReference>
<organism evidence="3 4">
    <name type="scientific">SAR92 bacterium BACL26 MAG-121220-bin70</name>
    <dbReference type="NCBI Taxonomy" id="1655626"/>
    <lineage>
        <taxon>Bacteria</taxon>
        <taxon>Pseudomonadati</taxon>
        <taxon>Pseudomonadota</taxon>
        <taxon>Gammaproteobacteria</taxon>
        <taxon>Cellvibrionales</taxon>
        <taxon>Porticoccaceae</taxon>
        <taxon>SAR92 clade</taxon>
    </lineage>
</organism>
<dbReference type="Proteomes" id="UP000051213">
    <property type="component" value="Unassembled WGS sequence"/>
</dbReference>